<organism evidence="2 3">
    <name type="scientific">Cellulomonas dongxiuzhuiae</name>
    <dbReference type="NCBI Taxonomy" id="2819979"/>
    <lineage>
        <taxon>Bacteria</taxon>
        <taxon>Bacillati</taxon>
        <taxon>Actinomycetota</taxon>
        <taxon>Actinomycetes</taxon>
        <taxon>Micrococcales</taxon>
        <taxon>Cellulomonadaceae</taxon>
        <taxon>Cellulomonas</taxon>
    </lineage>
</organism>
<feature type="compositionally biased region" description="Low complexity" evidence="1">
    <location>
        <begin position="364"/>
        <end position="379"/>
    </location>
</feature>
<accession>A0ABX8GL62</accession>
<dbReference type="Proteomes" id="UP000679335">
    <property type="component" value="Chromosome"/>
</dbReference>
<name>A0ABX8GL62_9CELL</name>
<dbReference type="RefSeq" id="WP_208197201.1">
    <property type="nucleotide sequence ID" value="NZ_CP076023.1"/>
</dbReference>
<feature type="compositionally biased region" description="Low complexity" evidence="1">
    <location>
        <begin position="155"/>
        <end position="179"/>
    </location>
</feature>
<dbReference type="EMBL" id="CP076023">
    <property type="protein sequence ID" value="QWC16637.1"/>
    <property type="molecule type" value="Genomic_DNA"/>
</dbReference>
<reference evidence="2 3" key="1">
    <citation type="submission" date="2021-05" db="EMBL/GenBank/DDBJ databases">
        <title>Novel species in genus Cellulomonas.</title>
        <authorList>
            <person name="Zhang G."/>
        </authorList>
    </citation>
    <scope>NUCLEOTIDE SEQUENCE [LARGE SCALE GENOMIC DNA]</scope>
    <source>
        <strain evidence="3">zg-ZUI157</strain>
    </source>
</reference>
<protein>
    <recommendedName>
        <fullName evidence="4">DUF3806 domain-containing protein</fullName>
    </recommendedName>
</protein>
<proteinExistence type="predicted"/>
<feature type="region of interest" description="Disordered" evidence="1">
    <location>
        <begin position="147"/>
        <end position="219"/>
    </location>
</feature>
<feature type="compositionally biased region" description="Low complexity" evidence="1">
    <location>
        <begin position="286"/>
        <end position="303"/>
    </location>
</feature>
<feature type="compositionally biased region" description="Basic and acidic residues" evidence="1">
    <location>
        <begin position="208"/>
        <end position="219"/>
    </location>
</feature>
<sequence>MDRLSPALAARSAVPAASALARPLTDGESAHLDRLRDWLRGDGTDASDAAALDARWERLLQTHPPQVPTPAGVVAAIGIAVGDLLVASVADAVWRMCPGPDGATPGVLLLDRPHMPVLPVLDAHARWRVRSSGWTVDYVQRAAAHLQAGRPQVPTPHASPDAPDAPEAAVADATAQPEPGVTPTSGAVWAPTFVADTQSTDPAVDDEPPTREAEVRTEPETAAWTPTFVEDAAPEPEAETAAWTPTLVENTTPEAGTEAWTPTFVEDTTPEPDTETAAWTPTLVENTTPEPETEAWTPTFVEDTTPEPDTETAAWTPTLVENTTSEAETEAWTPTFVEDTAPEPETEAWTPTFVEDAAPEPETETAAPEPWEPTPATSAYPTPGRGMPVTSQQALTPEDLPHRPSERVQDLALRALELALDRAVRDAAGCAPFVLVREGNDVEVIDFVHTDAGATQARDAARSGGYTAAAIAWTSPADGSRPYPRVVVDASSAGRPGIRVAHSFVHDELGGHEVGGPQVVGQSAPVL</sequence>
<evidence type="ECO:0000256" key="1">
    <source>
        <dbReference type="SAM" id="MobiDB-lite"/>
    </source>
</evidence>
<evidence type="ECO:0000313" key="3">
    <source>
        <dbReference type="Proteomes" id="UP000679335"/>
    </source>
</evidence>
<gene>
    <name evidence="2" type="ORF">KKR89_02980</name>
</gene>
<keyword evidence="3" id="KW-1185">Reference proteome</keyword>
<evidence type="ECO:0000313" key="2">
    <source>
        <dbReference type="EMBL" id="QWC16637.1"/>
    </source>
</evidence>
<evidence type="ECO:0008006" key="4">
    <source>
        <dbReference type="Google" id="ProtNLM"/>
    </source>
</evidence>
<feature type="region of interest" description="Disordered" evidence="1">
    <location>
        <begin position="286"/>
        <end position="403"/>
    </location>
</feature>